<organism evidence="7">
    <name type="scientific">Myoviridae sp. ctshb19</name>
    <dbReference type="NCBI Taxonomy" id="2825194"/>
    <lineage>
        <taxon>Viruses</taxon>
        <taxon>Duplodnaviria</taxon>
        <taxon>Heunggongvirae</taxon>
        <taxon>Uroviricota</taxon>
        <taxon>Caudoviricetes</taxon>
    </lineage>
</organism>
<keyword evidence="2" id="KW-0479">Metal-binding</keyword>
<feature type="domain" description="Glutathionylspermidine synthase pre-ATP-grasp-like" evidence="6">
    <location>
        <begin position="60"/>
        <end position="406"/>
    </location>
</feature>
<dbReference type="SUPFAM" id="SSF56059">
    <property type="entry name" value="Glutathione synthetase ATP-binding domain-like"/>
    <property type="match status" value="1"/>
</dbReference>
<name>A0A8S5UFZ1_9CAUD</name>
<keyword evidence="5" id="KW-0460">Magnesium</keyword>
<keyword evidence="3" id="KW-0547">Nucleotide-binding</keyword>
<dbReference type="GO" id="GO:0005524">
    <property type="term" value="F:ATP binding"/>
    <property type="evidence" value="ECO:0007669"/>
    <property type="project" value="UniProtKB-KW"/>
</dbReference>
<evidence type="ECO:0000256" key="2">
    <source>
        <dbReference type="ARBA" id="ARBA00022723"/>
    </source>
</evidence>
<accession>A0A8S5UFZ1</accession>
<evidence type="ECO:0000256" key="3">
    <source>
        <dbReference type="ARBA" id="ARBA00022741"/>
    </source>
</evidence>
<sequence>MHCTYHDIGFNLEHFLTEEMPWTQAFWRQEPEAGQLIGPLYPVVEDYFRYTTENSHNMPVYNLNISACREIELTFEKTYAMLVDAVGRLLNLTHDQIMEYMGREFLEKHPYFIDYARFTYRDLGSARQSIYGRFDAAFDPVTDKITGIYEFNGDTPTMLLESVAMQDHVCRELTGESELQLNSYYPLARSLFDQLGHIPGKGAVVYDERSFEVMATSETVAQIMGEYNDIAFISTQAISYDFVANPTNPWHYGDQPLSVIFALMPWEELVEACPIAYQQWEKWCHHTTIMEPAWRWFASNKGIWAYVTHLLENNRDFQMKHSGLPVLPTYMTPERFVGRHAYVKKPVIGRMSHNIEIFNAYDPTAIQKTEGDYGQGAVVYQQYCPPHKVEGRGNFILGMFMCPDMATDYHTLKESTAGTMCIREFDGSILSVINERWIPHVLIEDVANYDLDEDEFL</sequence>
<dbReference type="InterPro" id="IPR005494">
    <property type="entry name" value="GSPS_pre-ATP-grasp-like_dom"/>
</dbReference>
<dbReference type="GO" id="GO:0016874">
    <property type="term" value="F:ligase activity"/>
    <property type="evidence" value="ECO:0007669"/>
    <property type="project" value="UniProtKB-KW"/>
</dbReference>
<evidence type="ECO:0000256" key="1">
    <source>
        <dbReference type="ARBA" id="ARBA00022598"/>
    </source>
</evidence>
<evidence type="ECO:0000259" key="6">
    <source>
        <dbReference type="Pfam" id="PF03738"/>
    </source>
</evidence>
<evidence type="ECO:0000256" key="4">
    <source>
        <dbReference type="ARBA" id="ARBA00022840"/>
    </source>
</evidence>
<proteinExistence type="predicted"/>
<protein>
    <submittedName>
        <fullName evidence="7">Glutathionylspermidine synthase domain-containing protein</fullName>
    </submittedName>
</protein>
<evidence type="ECO:0000256" key="5">
    <source>
        <dbReference type="ARBA" id="ARBA00022842"/>
    </source>
</evidence>
<keyword evidence="4" id="KW-0067">ATP-binding</keyword>
<dbReference type="Gene3D" id="3.30.1490.330">
    <property type="match status" value="1"/>
</dbReference>
<dbReference type="EMBL" id="BK016086">
    <property type="protein sequence ID" value="DAF93392.1"/>
    <property type="molecule type" value="Genomic_DNA"/>
</dbReference>
<evidence type="ECO:0000313" key="7">
    <source>
        <dbReference type="EMBL" id="DAF93392.1"/>
    </source>
</evidence>
<dbReference type="Pfam" id="PF03738">
    <property type="entry name" value="GSP_synth"/>
    <property type="match status" value="1"/>
</dbReference>
<dbReference type="GO" id="GO:0046872">
    <property type="term" value="F:metal ion binding"/>
    <property type="evidence" value="ECO:0007669"/>
    <property type="project" value="UniProtKB-KW"/>
</dbReference>
<reference evidence="7" key="1">
    <citation type="journal article" date="2021" name="Proc. Natl. Acad. Sci. U.S.A.">
        <title>A Catalog of Tens of Thousands of Viruses from Human Metagenomes Reveals Hidden Associations with Chronic Diseases.</title>
        <authorList>
            <person name="Tisza M.J."/>
            <person name="Buck C.B."/>
        </authorList>
    </citation>
    <scope>NUCLEOTIDE SEQUENCE</scope>
    <source>
        <strain evidence="7">Ctshb19</strain>
    </source>
</reference>
<keyword evidence="1" id="KW-0436">Ligase</keyword>